<dbReference type="OrthoDB" id="9846986at2"/>
<feature type="signal peptide" evidence="1">
    <location>
        <begin position="1"/>
        <end position="29"/>
    </location>
</feature>
<dbReference type="EMBL" id="FQUE01000014">
    <property type="protein sequence ID" value="SHF81561.1"/>
    <property type="molecule type" value="Genomic_DNA"/>
</dbReference>
<sequence length="128" mass="13578">MTTLDTLLKLLRCAMVIAVAAVLAFGALAGPLSAQQQQQHDHETTMSSDEIAEHEVHEARAACPANHGSDMHGNEDGNCCVQACATILGGPSRINGPTGRLTSIDPFYLAMVPRHAAISFIRPPSLTF</sequence>
<accession>A0A1M5ER17</accession>
<evidence type="ECO:0000313" key="3">
    <source>
        <dbReference type="Proteomes" id="UP000183987"/>
    </source>
</evidence>
<name>A0A1M5ER17_LOKAT</name>
<organism evidence="2 3">
    <name type="scientific">Loktanella atrilutea</name>
    <dbReference type="NCBI Taxonomy" id="366533"/>
    <lineage>
        <taxon>Bacteria</taxon>
        <taxon>Pseudomonadati</taxon>
        <taxon>Pseudomonadota</taxon>
        <taxon>Alphaproteobacteria</taxon>
        <taxon>Rhodobacterales</taxon>
        <taxon>Roseobacteraceae</taxon>
        <taxon>Loktanella</taxon>
    </lineage>
</organism>
<dbReference type="STRING" id="366533.SAMN05444339_11423"/>
<gene>
    <name evidence="2" type="ORF">SAMN05444339_11423</name>
</gene>
<evidence type="ECO:0000256" key="1">
    <source>
        <dbReference type="SAM" id="SignalP"/>
    </source>
</evidence>
<proteinExistence type="predicted"/>
<protein>
    <recommendedName>
        <fullName evidence="4">CopL family metal-binding regulatory protein</fullName>
    </recommendedName>
</protein>
<dbReference type="Proteomes" id="UP000183987">
    <property type="component" value="Unassembled WGS sequence"/>
</dbReference>
<evidence type="ECO:0000313" key="2">
    <source>
        <dbReference type="EMBL" id="SHF81561.1"/>
    </source>
</evidence>
<feature type="chain" id="PRO_5012070177" description="CopL family metal-binding regulatory protein" evidence="1">
    <location>
        <begin position="30"/>
        <end position="128"/>
    </location>
</feature>
<reference evidence="3" key="1">
    <citation type="submission" date="2016-11" db="EMBL/GenBank/DDBJ databases">
        <authorList>
            <person name="Varghese N."/>
            <person name="Submissions S."/>
        </authorList>
    </citation>
    <scope>NUCLEOTIDE SEQUENCE [LARGE SCALE GENOMIC DNA]</scope>
    <source>
        <strain evidence="3">DSM 29326</strain>
    </source>
</reference>
<keyword evidence="3" id="KW-1185">Reference proteome</keyword>
<dbReference type="RefSeq" id="WP_072858687.1">
    <property type="nucleotide sequence ID" value="NZ_FQUE01000014.1"/>
</dbReference>
<evidence type="ECO:0008006" key="4">
    <source>
        <dbReference type="Google" id="ProtNLM"/>
    </source>
</evidence>
<keyword evidence="1" id="KW-0732">Signal</keyword>
<dbReference type="AlphaFoldDB" id="A0A1M5ER17"/>